<dbReference type="EMBL" id="SLWL01000011">
    <property type="protein sequence ID" value="TCO11806.1"/>
    <property type="molecule type" value="Genomic_DNA"/>
</dbReference>
<proteinExistence type="predicted"/>
<dbReference type="Proteomes" id="UP000294881">
    <property type="component" value="Unassembled WGS sequence"/>
</dbReference>
<comment type="caution">
    <text evidence="1">The sequence shown here is derived from an EMBL/GenBank/DDBJ whole genome shotgun (WGS) entry which is preliminary data.</text>
</comment>
<accession>A0A4R2GQ44</accession>
<organism evidence="1 2">
    <name type="scientific">Camelimonas lactis</name>
    <dbReference type="NCBI Taxonomy" id="659006"/>
    <lineage>
        <taxon>Bacteria</taxon>
        <taxon>Pseudomonadati</taxon>
        <taxon>Pseudomonadota</taxon>
        <taxon>Alphaproteobacteria</taxon>
        <taxon>Hyphomicrobiales</taxon>
        <taxon>Chelatococcaceae</taxon>
        <taxon>Camelimonas</taxon>
    </lineage>
</organism>
<evidence type="ECO:0000313" key="1">
    <source>
        <dbReference type="EMBL" id="TCO11806.1"/>
    </source>
</evidence>
<gene>
    <name evidence="1" type="ORF">EV666_11181</name>
</gene>
<sequence>MASVIRFPVTRNRPSPPFRGQIRGECGSGTWSSLRSSLPGPASARAGETRRIADIAPAAASAAREDALALDLGSGGADAGDGLGDHFRAWLGRSGRRYIVSEHALDGADPACEYDGALLFAVKRDAGGCSVLLEGRDSGEAGAAGGNGRWVAAMRQRGATELHVHLLARDAAARQRTLLDLTA</sequence>
<dbReference type="RefSeq" id="WP_132008516.1">
    <property type="nucleotide sequence ID" value="NZ_JBHUNN010000002.1"/>
</dbReference>
<dbReference type="OrthoDB" id="7870314at2"/>
<keyword evidence="2" id="KW-1185">Reference proteome</keyword>
<reference evidence="1 2" key="1">
    <citation type="submission" date="2019-03" db="EMBL/GenBank/DDBJ databases">
        <title>Genomic Encyclopedia of Type Strains, Phase IV (KMG-IV): sequencing the most valuable type-strain genomes for metagenomic binning, comparative biology and taxonomic classification.</title>
        <authorList>
            <person name="Goeker M."/>
        </authorList>
    </citation>
    <scope>NUCLEOTIDE SEQUENCE [LARGE SCALE GENOMIC DNA]</scope>
    <source>
        <strain evidence="1 2">DSM 22958</strain>
    </source>
</reference>
<dbReference type="AlphaFoldDB" id="A0A4R2GQ44"/>
<name>A0A4R2GQ44_9HYPH</name>
<protein>
    <submittedName>
        <fullName evidence="1">Uncharacterized protein</fullName>
    </submittedName>
</protein>
<evidence type="ECO:0000313" key="2">
    <source>
        <dbReference type="Proteomes" id="UP000294881"/>
    </source>
</evidence>